<dbReference type="RefSeq" id="WP_072839794.1">
    <property type="nucleotide sequence ID" value="NZ_FQVF01000009.1"/>
</dbReference>
<dbReference type="InterPro" id="IPR055348">
    <property type="entry name" value="DctQ"/>
</dbReference>
<comment type="subcellular location">
    <subcellularLocation>
        <location evidence="1 9">Cell inner membrane</location>
        <topology evidence="1 9">Multi-pass membrane protein</topology>
    </subcellularLocation>
</comment>
<evidence type="ECO:0000256" key="7">
    <source>
        <dbReference type="ARBA" id="ARBA00023136"/>
    </source>
</evidence>
<dbReference type="PANTHER" id="PTHR35011:SF10">
    <property type="entry name" value="TRAP TRANSPORTER SMALL PERMEASE PROTEIN"/>
    <property type="match status" value="1"/>
</dbReference>
<dbReference type="GO" id="GO:0005886">
    <property type="term" value="C:plasma membrane"/>
    <property type="evidence" value="ECO:0007669"/>
    <property type="project" value="UniProtKB-SubCell"/>
</dbReference>
<evidence type="ECO:0000256" key="6">
    <source>
        <dbReference type="ARBA" id="ARBA00022989"/>
    </source>
</evidence>
<dbReference type="GO" id="GO:0015740">
    <property type="term" value="P:C4-dicarboxylate transport"/>
    <property type="evidence" value="ECO:0007669"/>
    <property type="project" value="TreeGrafter"/>
</dbReference>
<dbReference type="Proteomes" id="UP000184517">
    <property type="component" value="Unassembled WGS sequence"/>
</dbReference>
<dbReference type="EMBL" id="FQVF01000009">
    <property type="protein sequence ID" value="SHF58306.1"/>
    <property type="molecule type" value="Genomic_DNA"/>
</dbReference>
<comment type="subunit">
    <text evidence="9">The complex comprises the extracytoplasmic solute receptor protein and the two transmembrane proteins.</text>
</comment>
<gene>
    <name evidence="11" type="ORF">SAMN02745753_02252</name>
</gene>
<comment type="similarity">
    <text evidence="8 9">Belongs to the TRAP transporter small permease family.</text>
</comment>
<dbReference type="AlphaFoldDB" id="A0A1M5CUI2"/>
<keyword evidence="2 9" id="KW-0813">Transport</keyword>
<keyword evidence="7 9" id="KW-0472">Membrane</keyword>
<feature type="domain" description="Tripartite ATP-independent periplasmic transporters DctQ component" evidence="10">
    <location>
        <begin position="26"/>
        <end position="146"/>
    </location>
</feature>
<keyword evidence="3" id="KW-1003">Cell membrane</keyword>
<proteinExistence type="inferred from homology"/>
<dbReference type="OrthoDB" id="4964541at2"/>
<evidence type="ECO:0000256" key="1">
    <source>
        <dbReference type="ARBA" id="ARBA00004429"/>
    </source>
</evidence>
<keyword evidence="6 9" id="KW-1133">Transmembrane helix</keyword>
<evidence type="ECO:0000256" key="2">
    <source>
        <dbReference type="ARBA" id="ARBA00022448"/>
    </source>
</evidence>
<sequence length="161" mass="18152">MTLNSIRASAYRLLLFISASILAMNVLLILYSVFTRYILNHSPIWSDELSRYGIIASVMLAMSCAYVDSRHMRVSFVEQNVGHTARQLIRMYQWLAVLCVSLFFTYVSARYSISMGKFASMSLGVSKSIPLLSVPIGFGALFLMVFIQGPFPQNQERNEAC</sequence>
<keyword evidence="4 9" id="KW-0997">Cell inner membrane</keyword>
<evidence type="ECO:0000256" key="8">
    <source>
        <dbReference type="ARBA" id="ARBA00038436"/>
    </source>
</evidence>
<dbReference type="GO" id="GO:0022857">
    <property type="term" value="F:transmembrane transporter activity"/>
    <property type="evidence" value="ECO:0007669"/>
    <property type="project" value="UniProtKB-UniRule"/>
</dbReference>
<evidence type="ECO:0000313" key="11">
    <source>
        <dbReference type="EMBL" id="SHF58306.1"/>
    </source>
</evidence>
<accession>A0A1M5CUI2</accession>
<evidence type="ECO:0000259" key="10">
    <source>
        <dbReference type="Pfam" id="PF04290"/>
    </source>
</evidence>
<evidence type="ECO:0000256" key="9">
    <source>
        <dbReference type="RuleBase" id="RU369079"/>
    </source>
</evidence>
<evidence type="ECO:0000256" key="4">
    <source>
        <dbReference type="ARBA" id="ARBA00022519"/>
    </source>
</evidence>
<dbReference type="InterPro" id="IPR007387">
    <property type="entry name" value="TRAP_DctQ"/>
</dbReference>
<organism evidence="11 12">
    <name type="scientific">Marinomonas polaris DSM 16579</name>
    <dbReference type="NCBI Taxonomy" id="1122206"/>
    <lineage>
        <taxon>Bacteria</taxon>
        <taxon>Pseudomonadati</taxon>
        <taxon>Pseudomonadota</taxon>
        <taxon>Gammaproteobacteria</taxon>
        <taxon>Oceanospirillales</taxon>
        <taxon>Oceanospirillaceae</taxon>
        <taxon>Marinomonas</taxon>
    </lineage>
</organism>
<dbReference type="Pfam" id="PF04290">
    <property type="entry name" value="DctQ"/>
    <property type="match status" value="1"/>
</dbReference>
<dbReference type="STRING" id="1122206.SAMN02745753_02252"/>
<feature type="transmembrane region" description="Helical" evidence="9">
    <location>
        <begin position="129"/>
        <end position="147"/>
    </location>
</feature>
<protein>
    <recommendedName>
        <fullName evidence="9">TRAP transporter small permease protein</fullName>
    </recommendedName>
</protein>
<keyword evidence="5 9" id="KW-0812">Transmembrane</keyword>
<feature type="transmembrane region" description="Helical" evidence="9">
    <location>
        <begin position="49"/>
        <end position="67"/>
    </location>
</feature>
<feature type="transmembrane region" description="Helical" evidence="9">
    <location>
        <begin position="88"/>
        <end position="109"/>
    </location>
</feature>
<evidence type="ECO:0000313" key="12">
    <source>
        <dbReference type="Proteomes" id="UP000184517"/>
    </source>
</evidence>
<comment type="function">
    <text evidence="9">Part of the tripartite ATP-independent periplasmic (TRAP) transport system.</text>
</comment>
<name>A0A1M5CUI2_9GAMM</name>
<evidence type="ECO:0000256" key="5">
    <source>
        <dbReference type="ARBA" id="ARBA00022692"/>
    </source>
</evidence>
<keyword evidence="12" id="KW-1185">Reference proteome</keyword>
<feature type="transmembrane region" description="Helical" evidence="9">
    <location>
        <begin position="12"/>
        <end position="34"/>
    </location>
</feature>
<dbReference type="PANTHER" id="PTHR35011">
    <property type="entry name" value="2,3-DIKETO-L-GULONATE TRAP TRANSPORTER SMALL PERMEASE PROTEIN YIAM"/>
    <property type="match status" value="1"/>
</dbReference>
<reference evidence="12" key="1">
    <citation type="submission" date="2016-11" db="EMBL/GenBank/DDBJ databases">
        <authorList>
            <person name="Varghese N."/>
            <person name="Submissions S."/>
        </authorList>
    </citation>
    <scope>NUCLEOTIDE SEQUENCE [LARGE SCALE GENOMIC DNA]</scope>
    <source>
        <strain evidence="12">DSM 16579</strain>
    </source>
</reference>
<evidence type="ECO:0000256" key="3">
    <source>
        <dbReference type="ARBA" id="ARBA00022475"/>
    </source>
</evidence>